<sequence length="217" mass="22725">MRIGILGAGRMADALGTQWTRAGHELMISGRDPERTAARARRIGPPTRVGTWAEAARFGDVVLLAVRDTAVPEVLSAAGADDGALRGRVLVDCVNAVHSGFVLATAGGPSMAERVARQAVGARVVKAFNHCHEDVWRMTPPAFDGTPLAVPMCGDDPDALATVATLVRDLGCTPVEAGPLDRAGLLEATTAFLIALWHSGVDARTLLPPLTHAFGPR</sequence>
<evidence type="ECO:0000259" key="2">
    <source>
        <dbReference type="Pfam" id="PF03807"/>
    </source>
</evidence>
<dbReference type="AlphaFoldDB" id="A0A852ZP44"/>
<gene>
    <name evidence="3" type="ORF">FHU37_000428</name>
</gene>
<evidence type="ECO:0000256" key="1">
    <source>
        <dbReference type="ARBA" id="ARBA00023002"/>
    </source>
</evidence>
<evidence type="ECO:0000313" key="4">
    <source>
        <dbReference type="Proteomes" id="UP000567795"/>
    </source>
</evidence>
<feature type="domain" description="Pyrroline-5-carboxylate reductase catalytic N-terminal" evidence="2">
    <location>
        <begin position="2"/>
        <end position="95"/>
    </location>
</feature>
<name>A0A852ZP44_9ACTN</name>
<keyword evidence="1" id="KW-0560">Oxidoreductase</keyword>
<reference evidence="3 4" key="1">
    <citation type="submission" date="2020-07" db="EMBL/GenBank/DDBJ databases">
        <title>Sequencing the genomes of 1000 actinobacteria strains.</title>
        <authorList>
            <person name="Klenk H.-P."/>
        </authorList>
    </citation>
    <scope>NUCLEOTIDE SEQUENCE [LARGE SCALE GENOMIC DNA]</scope>
    <source>
        <strain evidence="3 4">DSM 42178</strain>
    </source>
</reference>
<dbReference type="InterPro" id="IPR028939">
    <property type="entry name" value="P5C_Rdtase_cat_N"/>
</dbReference>
<dbReference type="Gene3D" id="3.40.50.720">
    <property type="entry name" value="NAD(P)-binding Rossmann-like Domain"/>
    <property type="match status" value="1"/>
</dbReference>
<dbReference type="SUPFAM" id="SSF51735">
    <property type="entry name" value="NAD(P)-binding Rossmann-fold domains"/>
    <property type="match status" value="1"/>
</dbReference>
<dbReference type="PANTHER" id="PTHR14239">
    <property type="entry name" value="DUDULIN-RELATED"/>
    <property type="match status" value="1"/>
</dbReference>
<protein>
    <recommendedName>
        <fullName evidence="2">Pyrroline-5-carboxylate reductase catalytic N-terminal domain-containing protein</fullName>
    </recommendedName>
</protein>
<proteinExistence type="predicted"/>
<dbReference type="GO" id="GO:0016491">
    <property type="term" value="F:oxidoreductase activity"/>
    <property type="evidence" value="ECO:0007669"/>
    <property type="project" value="UniProtKB-KW"/>
</dbReference>
<dbReference type="InterPro" id="IPR036291">
    <property type="entry name" value="NAD(P)-bd_dom_sf"/>
</dbReference>
<comment type="caution">
    <text evidence="3">The sequence shown here is derived from an EMBL/GenBank/DDBJ whole genome shotgun (WGS) entry which is preliminary data.</text>
</comment>
<dbReference type="Pfam" id="PF03807">
    <property type="entry name" value="F420_oxidored"/>
    <property type="match status" value="1"/>
</dbReference>
<accession>A0A852ZP44</accession>
<evidence type="ECO:0000313" key="3">
    <source>
        <dbReference type="EMBL" id="NYI03485.1"/>
    </source>
</evidence>
<dbReference type="InterPro" id="IPR051267">
    <property type="entry name" value="STEAP_metalloreductase"/>
</dbReference>
<dbReference type="Proteomes" id="UP000567795">
    <property type="component" value="Unassembled WGS sequence"/>
</dbReference>
<dbReference type="EMBL" id="JACBZD010000001">
    <property type="protein sequence ID" value="NYI03485.1"/>
    <property type="molecule type" value="Genomic_DNA"/>
</dbReference>
<organism evidence="3 4">
    <name type="scientific">Allostreptomyces psammosilenae</name>
    <dbReference type="NCBI Taxonomy" id="1892865"/>
    <lineage>
        <taxon>Bacteria</taxon>
        <taxon>Bacillati</taxon>
        <taxon>Actinomycetota</taxon>
        <taxon>Actinomycetes</taxon>
        <taxon>Kitasatosporales</taxon>
        <taxon>Streptomycetaceae</taxon>
        <taxon>Allostreptomyces</taxon>
    </lineage>
</organism>
<dbReference type="RefSeq" id="WP_179812525.1">
    <property type="nucleotide sequence ID" value="NZ_JACBZD010000001.1"/>
</dbReference>
<keyword evidence="4" id="KW-1185">Reference proteome</keyword>